<feature type="transmembrane region" description="Helical" evidence="16">
    <location>
        <begin position="3735"/>
        <end position="3756"/>
    </location>
</feature>
<feature type="domain" description="REJ" evidence="22">
    <location>
        <begin position="2246"/>
        <end position="2996"/>
    </location>
</feature>
<feature type="domain" description="PKD" evidence="19">
    <location>
        <begin position="1846"/>
        <end position="1905"/>
    </location>
</feature>
<feature type="compositionally biased region" description="Pro residues" evidence="15">
    <location>
        <begin position="4584"/>
        <end position="4599"/>
    </location>
</feature>
<organism evidence="24 25">
    <name type="scientific">Channa striata</name>
    <name type="common">Snakehead murrel</name>
    <name type="synonym">Ophicephalus striatus</name>
    <dbReference type="NCBI Taxonomy" id="64152"/>
    <lineage>
        <taxon>Eukaryota</taxon>
        <taxon>Metazoa</taxon>
        <taxon>Chordata</taxon>
        <taxon>Craniata</taxon>
        <taxon>Vertebrata</taxon>
        <taxon>Euteleostomi</taxon>
        <taxon>Actinopterygii</taxon>
        <taxon>Neopterygii</taxon>
        <taxon>Teleostei</taxon>
        <taxon>Neoteleostei</taxon>
        <taxon>Acanthomorphata</taxon>
        <taxon>Anabantaria</taxon>
        <taxon>Anabantiformes</taxon>
        <taxon>Channoidei</taxon>
        <taxon>Channidae</taxon>
        <taxon>Channa</taxon>
    </lineage>
</organism>
<dbReference type="PANTHER" id="PTHR46730:SF3">
    <property type="entry name" value="POLYCYSTIN-1"/>
    <property type="match status" value="1"/>
</dbReference>
<evidence type="ECO:0000313" key="25">
    <source>
        <dbReference type="Proteomes" id="UP001187415"/>
    </source>
</evidence>
<dbReference type="PANTHER" id="PTHR46730">
    <property type="entry name" value="POLYCYSTIN-1"/>
    <property type="match status" value="1"/>
</dbReference>
<evidence type="ECO:0000259" key="22">
    <source>
        <dbReference type="PROSITE" id="PS51111"/>
    </source>
</evidence>
<dbReference type="Pfam" id="PF00059">
    <property type="entry name" value="Lectin_C"/>
    <property type="match status" value="1"/>
</dbReference>
<dbReference type="InterPro" id="IPR001024">
    <property type="entry name" value="PLAT/LH2_dom"/>
</dbReference>
<dbReference type="PROSITE" id="PS50093">
    <property type="entry name" value="PKD"/>
    <property type="match status" value="9"/>
</dbReference>
<keyword evidence="8" id="KW-0677">Repeat</keyword>
<feature type="domain" description="PKD" evidence="19">
    <location>
        <begin position="1226"/>
        <end position="1299"/>
    </location>
</feature>
<feature type="compositionally biased region" description="Basic and acidic residues" evidence="15">
    <location>
        <begin position="4480"/>
        <end position="4508"/>
    </location>
</feature>
<dbReference type="Gene3D" id="2.60.60.20">
    <property type="entry name" value="PLAT/LH2 domain"/>
    <property type="match status" value="1"/>
</dbReference>
<keyword evidence="12" id="KW-1015">Disulfide bond</keyword>
<dbReference type="InterPro" id="IPR000203">
    <property type="entry name" value="GPS"/>
</dbReference>
<dbReference type="Pfam" id="PF02010">
    <property type="entry name" value="REJ"/>
    <property type="match status" value="1"/>
</dbReference>
<feature type="domain" description="PKD" evidence="19">
    <location>
        <begin position="1321"/>
        <end position="1366"/>
    </location>
</feature>
<feature type="transmembrane region" description="Helical" evidence="16">
    <location>
        <begin position="3252"/>
        <end position="3272"/>
    </location>
</feature>
<dbReference type="PROSITE" id="PS51212">
    <property type="entry name" value="WSC"/>
    <property type="match status" value="1"/>
</dbReference>
<dbReference type="FunFam" id="2.60.40.10:FF:002088">
    <property type="entry name" value="Polycystic kidney disease 1a"/>
    <property type="match status" value="1"/>
</dbReference>
<evidence type="ECO:0000256" key="9">
    <source>
        <dbReference type="ARBA" id="ARBA00022989"/>
    </source>
</evidence>
<feature type="domain" description="PLAT" evidence="20">
    <location>
        <begin position="3295"/>
        <end position="3410"/>
    </location>
</feature>
<dbReference type="PROSITE" id="PS51111">
    <property type="entry name" value="REJ"/>
    <property type="match status" value="1"/>
</dbReference>
<dbReference type="GO" id="GO:0006816">
    <property type="term" value="P:calcium ion transport"/>
    <property type="evidence" value="ECO:0007669"/>
    <property type="project" value="TreeGrafter"/>
</dbReference>
<feature type="signal peptide" evidence="17">
    <location>
        <begin position="1"/>
        <end position="38"/>
    </location>
</feature>
<dbReference type="Gene3D" id="2.60.40.10">
    <property type="entry name" value="Immunoglobulins"/>
    <property type="match status" value="8"/>
</dbReference>
<dbReference type="SUPFAM" id="SSF52058">
    <property type="entry name" value="L domain-like"/>
    <property type="match status" value="1"/>
</dbReference>
<feature type="compositionally biased region" description="Basic residues" evidence="15">
    <location>
        <begin position="4635"/>
        <end position="4649"/>
    </location>
</feature>
<dbReference type="InterPro" id="IPR006228">
    <property type="entry name" value="Polycystin_cat"/>
</dbReference>
<dbReference type="CDD" id="cd00146">
    <property type="entry name" value="PKD"/>
    <property type="match status" value="10"/>
</dbReference>
<dbReference type="InterPro" id="IPR032675">
    <property type="entry name" value="LRR_dom_sf"/>
</dbReference>
<dbReference type="InterPro" id="IPR013783">
    <property type="entry name" value="Ig-like_fold"/>
</dbReference>
<evidence type="ECO:0000259" key="18">
    <source>
        <dbReference type="PROSITE" id="PS50041"/>
    </source>
</evidence>
<keyword evidence="5" id="KW-0433">Leucine-rich repeat</keyword>
<dbReference type="InterPro" id="IPR016186">
    <property type="entry name" value="C-type_lectin-like/link_sf"/>
</dbReference>
<dbReference type="InterPro" id="IPR000483">
    <property type="entry name" value="Cys-rich_flank_reg_C"/>
</dbReference>
<dbReference type="FunFam" id="2.60.60.20:FF:000012">
    <property type="entry name" value="polycystin-1 isoform X2"/>
    <property type="match status" value="1"/>
</dbReference>
<gene>
    <name evidence="24" type="ORF">Q5P01_026289</name>
</gene>
<feature type="transmembrane region" description="Helical" evidence="16">
    <location>
        <begin position="4071"/>
        <end position="4092"/>
    </location>
</feature>
<accession>A0AA88LKC3</accession>
<keyword evidence="7 17" id="KW-0732">Signal</keyword>
<feature type="transmembrane region" description="Helical" evidence="16">
    <location>
        <begin position="3458"/>
        <end position="3479"/>
    </location>
</feature>
<evidence type="ECO:0000313" key="24">
    <source>
        <dbReference type="EMBL" id="KAK2815822.1"/>
    </source>
</evidence>
<keyword evidence="13" id="KW-0966">Cell projection</keyword>
<dbReference type="EMBL" id="JAUPFM010000022">
    <property type="protein sequence ID" value="KAK2815822.1"/>
    <property type="molecule type" value="Genomic_DNA"/>
</dbReference>
<feature type="domain" description="PKD" evidence="19">
    <location>
        <begin position="1138"/>
        <end position="1215"/>
    </location>
</feature>
<evidence type="ECO:0000256" key="15">
    <source>
        <dbReference type="SAM" id="MobiDB-lite"/>
    </source>
</evidence>
<dbReference type="InterPro" id="IPR002889">
    <property type="entry name" value="WSC_carb-bd"/>
</dbReference>
<dbReference type="InterPro" id="IPR057244">
    <property type="entry name" value="GAIN_B"/>
</dbReference>
<evidence type="ECO:0000256" key="5">
    <source>
        <dbReference type="ARBA" id="ARBA00022614"/>
    </source>
</evidence>
<keyword evidence="10" id="KW-0969">Cilium</keyword>
<dbReference type="Pfam" id="PF13855">
    <property type="entry name" value="LRR_8"/>
    <property type="match status" value="1"/>
</dbReference>
<evidence type="ECO:0000256" key="11">
    <source>
        <dbReference type="ARBA" id="ARBA00023136"/>
    </source>
</evidence>
<evidence type="ECO:0008006" key="26">
    <source>
        <dbReference type="Google" id="ProtNLM"/>
    </source>
</evidence>
<feature type="chain" id="PRO_5041679874" description="Polycystin-1" evidence="17">
    <location>
        <begin position="39"/>
        <end position="4663"/>
    </location>
</feature>
<dbReference type="PROSITE" id="PS50041">
    <property type="entry name" value="C_TYPE_LECTIN_2"/>
    <property type="match status" value="1"/>
</dbReference>
<evidence type="ECO:0000259" key="20">
    <source>
        <dbReference type="PROSITE" id="PS50095"/>
    </source>
</evidence>
<keyword evidence="4" id="KW-1003">Cell membrane</keyword>
<dbReference type="InterPro" id="IPR036392">
    <property type="entry name" value="PLAT/LH2_dom_sf"/>
</dbReference>
<dbReference type="InterPro" id="IPR022409">
    <property type="entry name" value="PKD/Chitinase_dom"/>
</dbReference>
<feature type="transmembrane region" description="Helical" evidence="16">
    <location>
        <begin position="4158"/>
        <end position="4174"/>
    </location>
</feature>
<dbReference type="Gene3D" id="3.80.10.10">
    <property type="entry name" value="Ribonuclease Inhibitor"/>
    <property type="match status" value="1"/>
</dbReference>
<dbReference type="CDD" id="cd00037">
    <property type="entry name" value="CLECT"/>
    <property type="match status" value="1"/>
</dbReference>
<dbReference type="NCBIfam" id="TIGR00864">
    <property type="entry name" value="PCC"/>
    <property type="match status" value="1"/>
</dbReference>
<evidence type="ECO:0000259" key="21">
    <source>
        <dbReference type="PROSITE" id="PS50221"/>
    </source>
</evidence>
<dbReference type="SMART" id="SM00308">
    <property type="entry name" value="LH2"/>
    <property type="match status" value="1"/>
</dbReference>
<feature type="domain" description="PKD" evidence="19">
    <location>
        <begin position="2194"/>
        <end position="2243"/>
    </location>
</feature>
<dbReference type="SUPFAM" id="SSF49299">
    <property type="entry name" value="PKD domain"/>
    <property type="match status" value="11"/>
</dbReference>
<feature type="region of interest" description="Disordered" evidence="15">
    <location>
        <begin position="4338"/>
        <end position="4385"/>
    </location>
</feature>
<dbReference type="GO" id="GO:0005929">
    <property type="term" value="C:cilium"/>
    <property type="evidence" value="ECO:0007669"/>
    <property type="project" value="UniProtKB-SubCell"/>
</dbReference>
<comment type="caution">
    <text evidence="24">The sequence shown here is derived from an EMBL/GenBank/DDBJ whole genome shotgun (WGS) entry which is preliminary data.</text>
</comment>
<feature type="domain" description="PKD" evidence="19">
    <location>
        <begin position="1576"/>
        <end position="1640"/>
    </location>
</feature>
<dbReference type="Pfam" id="PF08016">
    <property type="entry name" value="PKD_channel"/>
    <property type="match status" value="1"/>
</dbReference>
<dbReference type="GO" id="GO:0005886">
    <property type="term" value="C:plasma membrane"/>
    <property type="evidence" value="ECO:0007669"/>
    <property type="project" value="UniProtKB-SubCell"/>
</dbReference>
<dbReference type="SMART" id="SM00369">
    <property type="entry name" value="LRR_TYP"/>
    <property type="match status" value="2"/>
</dbReference>
<dbReference type="InterPro" id="IPR000434">
    <property type="entry name" value="PC1"/>
</dbReference>
<comment type="subcellular location">
    <subcellularLocation>
        <location evidence="2">Cell membrane</location>
        <topology evidence="2">Multi-pass membrane protein</topology>
    </subcellularLocation>
    <subcellularLocation>
        <location evidence="1">Cell projection</location>
        <location evidence="1">Cilium</location>
    </subcellularLocation>
</comment>
<evidence type="ECO:0000256" key="12">
    <source>
        <dbReference type="ARBA" id="ARBA00023157"/>
    </source>
</evidence>
<dbReference type="PROSITE" id="PS51450">
    <property type="entry name" value="LRR"/>
    <property type="match status" value="1"/>
</dbReference>
<evidence type="ECO:0000256" key="6">
    <source>
        <dbReference type="ARBA" id="ARBA00022692"/>
    </source>
</evidence>
<evidence type="ECO:0000256" key="17">
    <source>
        <dbReference type="SAM" id="SignalP"/>
    </source>
</evidence>
<evidence type="ECO:0000256" key="10">
    <source>
        <dbReference type="ARBA" id="ARBA00023069"/>
    </source>
</evidence>
<keyword evidence="6 16" id="KW-0812">Transmembrane</keyword>
<dbReference type="SMART" id="SM00089">
    <property type="entry name" value="PKD"/>
    <property type="match status" value="15"/>
</dbReference>
<dbReference type="InterPro" id="IPR002859">
    <property type="entry name" value="PKD/REJ-like"/>
</dbReference>
<comment type="similarity">
    <text evidence="3">Belongs to the polycystin family.</text>
</comment>
<protein>
    <recommendedName>
        <fullName evidence="26">Polycystin-1</fullName>
    </recommendedName>
</protein>
<evidence type="ECO:0000256" key="8">
    <source>
        <dbReference type="ARBA" id="ARBA00022737"/>
    </source>
</evidence>
<feature type="transmembrane region" description="Helical" evidence="16">
    <location>
        <begin position="4195"/>
        <end position="4213"/>
    </location>
</feature>
<feature type="transmembrane region" description="Helical" evidence="16">
    <location>
        <begin position="4104"/>
        <end position="4125"/>
    </location>
</feature>
<dbReference type="SUPFAM" id="SSF49723">
    <property type="entry name" value="Lipase/lipooxygenase domain (PLAT/LH2 domain)"/>
    <property type="match status" value="1"/>
</dbReference>
<keyword evidence="25" id="KW-1185">Reference proteome</keyword>
<dbReference type="PROSITE" id="PS50221">
    <property type="entry name" value="GAIN_B"/>
    <property type="match status" value="1"/>
</dbReference>
<feature type="transmembrane region" description="Helical" evidence="16">
    <location>
        <begin position="3499"/>
        <end position="3521"/>
    </location>
</feature>
<feature type="compositionally biased region" description="Low complexity" evidence="15">
    <location>
        <begin position="4554"/>
        <end position="4565"/>
    </location>
</feature>
<keyword evidence="11 16" id="KW-0472">Membrane</keyword>
<dbReference type="Pfam" id="PF20519">
    <property type="entry name" value="Polycystin_dom"/>
    <property type="match status" value="1"/>
</dbReference>
<feature type="compositionally biased region" description="Low complexity" evidence="15">
    <location>
        <begin position="2873"/>
        <end position="2885"/>
    </location>
</feature>
<evidence type="ECO:0000256" key="3">
    <source>
        <dbReference type="ARBA" id="ARBA00007200"/>
    </source>
</evidence>
<comment type="caution">
    <text evidence="14">Lacks conserved residue(s) required for the propagation of feature annotation.</text>
</comment>
<dbReference type="SUPFAM" id="SSF56436">
    <property type="entry name" value="C-type lectin-like"/>
    <property type="match status" value="1"/>
</dbReference>
<dbReference type="InterPro" id="IPR014010">
    <property type="entry name" value="REJ_dom"/>
</dbReference>
<evidence type="ECO:0000256" key="1">
    <source>
        <dbReference type="ARBA" id="ARBA00004138"/>
    </source>
</evidence>
<dbReference type="SMART" id="SM00321">
    <property type="entry name" value="WSC"/>
    <property type="match status" value="1"/>
</dbReference>
<feature type="region of interest" description="Disordered" evidence="15">
    <location>
        <begin position="4465"/>
        <end position="4663"/>
    </location>
</feature>
<dbReference type="Pfam" id="PF00801">
    <property type="entry name" value="PKD"/>
    <property type="match status" value="11"/>
</dbReference>
<name>A0AA88LKC3_CHASR</name>
<dbReference type="Gene3D" id="3.10.100.10">
    <property type="entry name" value="Mannose-Binding Protein A, subunit A"/>
    <property type="match status" value="1"/>
</dbReference>
<feature type="domain" description="C-type lectin" evidence="18">
    <location>
        <begin position="460"/>
        <end position="573"/>
    </location>
</feature>
<evidence type="ECO:0000256" key="2">
    <source>
        <dbReference type="ARBA" id="ARBA00004651"/>
    </source>
</evidence>
<feature type="transmembrane region" description="Helical" evidence="16">
    <location>
        <begin position="3848"/>
        <end position="3867"/>
    </location>
</feature>
<evidence type="ECO:0000256" key="7">
    <source>
        <dbReference type="ARBA" id="ARBA00022729"/>
    </source>
</evidence>
<sequence length="4663" mass="514493">MPCGNGQTLSKRKHGVCVPRFTVVSTLVVALCSLEVWGSGPPGDGGGSCSPCPVNCSCALAGLQASCVVNCSGIGLERAPAAADVPLNTGVLDLSKNHISSLDTSLLERLTSLRELYLKGNRINMLPRGVFCCGPLSVLDLSNNQITTIEERICDNLCNLSQIDLSSNPFKCDCKLFRLVSWLQEKGVRVRHPDAMLCNSPPELRHQALLNVSLLTCGLNYAACLEDSSSGGGGGGRSELVIFSSSTPGNFTREQCNRVCFAASHRYGGLGARHECLCSTNSEPNFISESQCSAACTNPHVMKECGWTLAHDVFAVYFSVSLKPLALQSVHNNISFSAASSVTGVTLSWDFGDSSPRVNMTGTGEITTTHKYGLPGHYALSLMAWTGQKEVSVRGEVTVTLPPKLKLHCPSLAVANKSLAFTLVGWGTVGVNVDWKITKDGVQVAKASPDCPKDVVNDSKSSDCFQIVREELSWADAREQCLDRGGDLAVVRNDALRYNLSQKIVQVKGVWLGLSDADLPGKLRWVNGSEAQEGEEGLPPRSQIPPGNMCVSLDQRSQTSSHLCSTKRGYICQYRPQVRVPDAGIYTVGLAVFPTRNPLYYAPSTPLFAPQHPSSHIEVLLFPALSFVQAGRLSSLEFVTQNLSSTIHVRFQVYRPHCHYPGLHLLLPGCGGPVCSPVAVCVHSDTKGGDPSPCPRLEKWCPFQRRCLSLSSACPPSSCPNCTQASRLPAGVQTPQYTLKDEVVFSVPAGPASHIVVQQQLEDLQVSRGDVIALQHDAGPASLLRCQYSPHSPWRQAVLAFNQSEWFWINQTKLSTDSSVDPDVDPPPDPLLDIANGEGSWLEEVVCPVRVLYVGHSETQLQGAQLSAGLPQPGDYSLLVTSVEPSYPASASCKLRVVPPLGLTILHPALQNGSLYLQPNDTRVLLRVQSRYETKVSRRGSDRSVTFQPVCPLEFSGNPLLCRPGPSSGVEVTEPSLYAVLELSLSVEEQRSPVRVDLEAHNNVTEASLNIIVHLEEPLRGLIVQPHPAQRVLMESVVSYTASVLEGSNPTFKWTVDDKPYFTYYNTVLNVIYQNAAIYKLTVAAMNHVSTLTEHFNVTVDRLQPMANLTVKGVPDVVPQGSNQTLTTSVIVDNNVAATFRWSFGDGGYQEFEYKPPYAPSLLCLPSTNQVLLSNNVTYNYSQPGIYTALVSVSNRYENISQSINMSVYSNLTRVDIQTDPRLLLAGKSAYFEAHPLPSPYGIHYEWDFGDGSVLMQGRRVAHTYAQSSVFNVCVSVNNTISGMKACAEMFVYEEIEHLTAESSSPTELHSPTAVTARLASGNNITWTFAMGDGNTYTQSEPHVSHTYSKDGNYTVNVTASNAVSSGWEILPVHVFVFQVLRIEPSGCVQERVPVNFRAWVSGNDSAHLYKWSFGDGSPNETQHGNPRISHTYSRSGNYHLSLLLSSGVNRATKANFFNWVCVQPALTSISLTPEKSHYAVGEEIQFQVRTEPVFNYSYQWDFGRGEDLRLIHGSGNSKTTYKNPGQYLVKVTVFNNISSMNTSVLIGLLMPVGPIVLQHNGTNDNNLTLRAPYAFTTSSLASDVNYTWNFGDGNVLIGQNMIHAYKVSGHYNITLTAANTVSTNQTYLPVAVVAPIRGLTVNASLTNVPLNVSVQFEAQMEERAGVRFSWILCDRCTSIPGTYKMFYTFRSVGTFNIIVTAENDVGTAQASILLFVQRELEGLQILTEECKGGLDSNSCCFATNRALHIQAGLKEGTNMTFTWNFTRELDPASSIFNVSGKTVEVNFSTPGPCEVSLRATNLLGQLSVNKTFYILEPVRGVDLHISNNPVAVNASTNLTVLTMGGSNIQYKWFVNGEPLQWNKPWKMHSFIRPGQMTVNVEVFNDVSSENVSSVVSVQEVISGLRFTATNVSEHSYVATGVNVFLQGDVLTGTNVRWTWLLEDRIETGRSTSLTFQKPKTAIITLNATNDISSQVVSREFFVQDKIRGLELRSNKQFAGVGEKVEFSIYMTAGSDVYLILSISGDATVNPEPNQTYVHVFSRVDTYMVNLTAHNQVSSRRWTLHVKVMERVGGLSILGISDAIPVGVKRLFVANIQTGKPVDFLWTFDLHHLHKTTLIAKEEVSYTPEEAGVLTIYLRAFNLLSDVNITKQILVQNLLKAAILYASPWETFIHKTVTLMASITPRSNLVECLWNFGDGSNPVHTNTTTVGYEYSQPGHYLVKVNCSNLVSWVLAQEEVNISILECEEPEVQVVQAPRLAIWRSQPTLVEASVDLKGCVRYGAQYLWQILSTPTCDTDNDREITSGRVTQPSQSLLVPVIRLPMEIDVRRVQLSLPKMTLAAGNYSLVFSLSYEGVPLRKAACLQLSVMAARLMPIIEGGTYRVWPKTQDLQLSAEKSYDPNMDPESQSLLHYHWECLSTLEGPQHCSNLSFGLGSNGPVLGISGSELEAGVEYTFKLTISKEGMAPESTTQTVFVEADTIPMVYLECVSCKAQSIYEVSQNSYVYLKGVCTNCQGYHRGRWSAMTLQNETLVLDSSSTTTGSDGMNLVLRQGVLRHNNSYIFTLHVTDGSLVGAASITLHRNTPPAGGVCHLRVQGEAGVEYGDEDSEGWKIRTLLDRVHFNCSGYSDVGISETPLLYSLLVTRCREDYCEDFCVYKGSSPEHSAFLPPGFSSAQHNVTLFITVEDHQGAATIALNKSIKVVLPNLPPEYSSLPHWLSQLTDSTLRNLLEQGHSQRVRELSLALITVLNEYEQTRESVRVSREERGYRVRVRSNITRALTALDLTTVSDIQQTSAALAQCTAVSREFICEECQNSTLNKLESMLKILQSDTKQGIVTPTEIADNILNIMGDLIHQVSQSASQSYVEPAYMDSPSPSSTYSSFSSGEDQGGTLSEPPLLSLETHPLRVAAKAYSLSSVLMLILMHGRVLNEEPLVLKGAEIAATGKLADPQSLLCYHGNSSPECQPFSIPQAFENSLGRAAEGNSIMQLLFMVGSNPFPFNYVANYSVSTEVASMEFRTENGTQIPISGLDDSLAITVAINNGSSGEVGTERSSVGRVPVAGAVNISHCDSVIVRVNTGNTNRQAGLFVQLNFTSLEDASEKKNVEEYEEPQITAYLHSHEYPNEFNCTDRKRITLSMTKGQNLDHRKYTFFLSPESYDTTLDYYINVSTPCSPRSRPVGVNLEVGVFASLCQYFSESEKQWRTDGMVPLAETNASRVVCRTRHLTAFAAGMFVPTNAITFKVPERSGAPSLVVLLVCVLGLLSYVVAAPLLHKLDQQDLRRAGVVPLCGRNGLFKYEIQVKTGWIPGAGTTAHIGISLYGRESRSGHRHLDSKGAFTRNALDIFHIATDTSLGSIWKIRIWHDNKGLSPAWMLQYVLVKDLQTGSSYYFQVKEWLSVDNKKTDGQVEIEVEASEEAVLRQLPRLLQCELQRALCESHLWVSLWERPPRSPFTRLQRATCCALLLQLFILANTLWYSIVVDKRYSLQAVSRIISLNGETVAAGVVTCLIVYPLYLLVFTLFRMSRSKCVSVEQVPSQVDQESVEIDDILNNSIGGSSFLFFNGESNSEESNVDLPTPSTRSVESWTMAEEETEDRDWPELLSDVSVVGGDEHGAGIPRLKRGQGSRHLGVEIPFNPDDEDGSEQRNKYFTSSDEDLIKHILTDGQNFFPQADESEMADLSSIFGDKTEVILLTKLTEPPRLESVRRDPPKTAFTSNTVVTDVCRPRRFPPWCGRAALWGSWAGIALANAVSIWAGHGFNQSVAMMWLISCFASFLCSCLLLEPLKVLCEAIYYAVFVSRLRPEDQDMLVEFPRVERVVQRVPRVRPPQGFALSQARHQARKVHMLHTMLKNFLVYMFFLLVVLLLNYSDSAKDTHSLRLRTQVQQALHIPTYHNVTRRDDILGWLNDTLLPRLLDDSTLLRDTGSVLLGSLRLRQVRETQSLDGARPGGRVWGKAWVTPPTTGTENVTAYGGSEENRVWRWGQIRTFNKGDVIHQLNRSLVEASSSLQQLQQLHWFDHRTRAVFVEFALYNINTNLLAVFSFLFEFPVSERSQSSLDLLVITLWPITGLDLQLLLTIILLALVMYFLARGFLGLRREGHRYLLSAWRLMGICKLTLAMTVCGLHLGRCTLAKQQWESYLKHPRDAFTDFYPLARQTEMYTVLSALLLFILVLKASHQLRFLREWAVFGRALRRSVWELLGVALALVLLVLAYSHTGHLLFHSVVDGYGSVSSTCLSLLGADGRGLLSWRPSWAVTGPCGTVSSLVFHTSFAVFRLVLLWLVASVLLRNYRRARAELYRPAVDLQDYEMVELFLRRLKMWMGLSRAKEFRHKVRFEGMELPPSRSSSTSDCKSLCLPPLDGPDSPPTPDSVDAGSEVSWRPASSSPCSLTEAPGVSLGLGLGLGLGLSSGVVVGGSSWKDRAETEASIKRVLPTLDALLQQLDRVTMATEDLYHIESRLEQVQRKWRHRGTERGGGGQGSRSKEVEKAKREDKDSAGWRERKSGKEKQKGSKKGKKMNKSDLPKDCGNIATRKTPVVTPASFLKPRLASASAHTPTPQSSASLSISPPLPTPVTDKSSTESPLTHVPPPKTPSAPTPSLPSAPTLITRDWDPPTERDSLPSSSLFNHPAHTTTIPTRKRKRKPPPLKNKVHPNLDRHGPGHPKS</sequence>
<dbReference type="InterPro" id="IPR046791">
    <property type="entry name" value="Polycystin_dom"/>
</dbReference>
<evidence type="ECO:0000256" key="4">
    <source>
        <dbReference type="ARBA" id="ARBA00022475"/>
    </source>
</evidence>
<feature type="domain" description="GAIN-B" evidence="21">
    <location>
        <begin position="3090"/>
        <end position="3238"/>
    </location>
</feature>
<dbReference type="InterPro" id="IPR000601">
    <property type="entry name" value="PKD_dom"/>
</dbReference>
<feature type="transmembrane region" description="Helical" evidence="16">
    <location>
        <begin position="4264"/>
        <end position="4286"/>
    </location>
</feature>
<dbReference type="PROSITE" id="PS50095">
    <property type="entry name" value="PLAT"/>
    <property type="match status" value="1"/>
</dbReference>
<feature type="domain" description="WSC" evidence="23">
    <location>
        <begin position="218"/>
        <end position="320"/>
    </location>
</feature>
<evidence type="ECO:0000259" key="23">
    <source>
        <dbReference type="PROSITE" id="PS51212"/>
    </source>
</evidence>
<keyword evidence="9 16" id="KW-1133">Transmembrane helix</keyword>
<evidence type="ECO:0000256" key="13">
    <source>
        <dbReference type="ARBA" id="ARBA00023273"/>
    </source>
</evidence>
<dbReference type="SMART" id="SM00082">
    <property type="entry name" value="LRRCT"/>
    <property type="match status" value="1"/>
</dbReference>
<dbReference type="InterPro" id="IPR001611">
    <property type="entry name" value="Leu-rich_rpt"/>
</dbReference>
<evidence type="ECO:0000256" key="14">
    <source>
        <dbReference type="PROSITE-ProRule" id="PRU00152"/>
    </source>
</evidence>
<evidence type="ECO:0000259" key="19">
    <source>
        <dbReference type="PROSITE" id="PS50093"/>
    </source>
</evidence>
<feature type="domain" description="PKD" evidence="19">
    <location>
        <begin position="1492"/>
        <end position="1556"/>
    </location>
</feature>
<evidence type="ECO:0000256" key="16">
    <source>
        <dbReference type="SAM" id="Phobius"/>
    </source>
</evidence>
<dbReference type="InterPro" id="IPR016187">
    <property type="entry name" value="CTDL_fold"/>
</dbReference>
<dbReference type="SMART" id="SM00303">
    <property type="entry name" value="GPS"/>
    <property type="match status" value="1"/>
</dbReference>
<dbReference type="InterPro" id="IPR035986">
    <property type="entry name" value="PKD_dom_sf"/>
</dbReference>
<dbReference type="Proteomes" id="UP001187415">
    <property type="component" value="Unassembled WGS sequence"/>
</dbReference>
<dbReference type="InterPro" id="IPR001304">
    <property type="entry name" value="C-type_lectin-like"/>
</dbReference>
<dbReference type="GO" id="GO:0005261">
    <property type="term" value="F:monoatomic cation channel activity"/>
    <property type="evidence" value="ECO:0007669"/>
    <property type="project" value="TreeGrafter"/>
</dbReference>
<feature type="domain" description="PKD" evidence="19">
    <location>
        <begin position="333"/>
        <end position="384"/>
    </location>
</feature>
<dbReference type="PRINTS" id="PR00500">
    <property type="entry name" value="POLYCYSTIN1"/>
</dbReference>
<dbReference type="Pfam" id="PF01477">
    <property type="entry name" value="PLAT"/>
    <property type="match status" value="1"/>
</dbReference>
<proteinExistence type="inferred from homology"/>
<dbReference type="InterPro" id="IPR003591">
    <property type="entry name" value="Leu-rich_rpt_typical-subtyp"/>
</dbReference>
<feature type="compositionally biased region" description="Basic and acidic residues" evidence="15">
    <location>
        <begin position="4607"/>
        <end position="4617"/>
    </location>
</feature>
<dbReference type="InterPro" id="IPR013122">
    <property type="entry name" value="PKD1_2_channel"/>
</dbReference>
<feature type="region of interest" description="Disordered" evidence="15">
    <location>
        <begin position="2865"/>
        <end position="2897"/>
    </location>
</feature>
<feature type="compositionally biased region" description="Pro residues" evidence="15">
    <location>
        <begin position="4358"/>
        <end position="4367"/>
    </location>
</feature>
<feature type="domain" description="PKD" evidence="19">
    <location>
        <begin position="1395"/>
        <end position="1453"/>
    </location>
</feature>
<dbReference type="SMART" id="SM00034">
    <property type="entry name" value="CLECT"/>
    <property type="match status" value="1"/>
</dbReference>
<reference evidence="24" key="1">
    <citation type="submission" date="2023-07" db="EMBL/GenBank/DDBJ databases">
        <title>Chromosome-level Genome Assembly of Striped Snakehead (Channa striata).</title>
        <authorList>
            <person name="Liu H."/>
        </authorList>
    </citation>
    <scope>NUCLEOTIDE SEQUENCE</scope>
    <source>
        <strain evidence="24">Gz</strain>
        <tissue evidence="24">Muscle</tissue>
    </source>
</reference>